<name>A0A401YXE2_9ACTN</name>
<gene>
    <name evidence="2" type="ORF">EHYA_06982</name>
</gene>
<dbReference type="RefSeq" id="WP_126641066.1">
    <property type="nucleotide sequence ID" value="NZ_BIFH01000031.1"/>
</dbReference>
<evidence type="ECO:0000259" key="1">
    <source>
        <dbReference type="Pfam" id="PF19631"/>
    </source>
</evidence>
<dbReference type="EMBL" id="BIFH01000031">
    <property type="protein sequence ID" value="GCD99268.1"/>
    <property type="molecule type" value="Genomic_DNA"/>
</dbReference>
<accession>A0A401YXE2</accession>
<evidence type="ECO:0000313" key="2">
    <source>
        <dbReference type="EMBL" id="GCD99268.1"/>
    </source>
</evidence>
<feature type="domain" description="Trypsin-co-occurring" evidence="1">
    <location>
        <begin position="2"/>
        <end position="79"/>
    </location>
</feature>
<sequence length="102" mass="11110">MIELTDMIRQLRQDLYTAMADGPVGPVRFEVGPVEIEATVAVTREAGVSGKVQFWVVEANADGKYATSKTHRINITLQPRLIVPDGSQRSVLIGGDEADGER</sequence>
<proteinExistence type="predicted"/>
<dbReference type="Proteomes" id="UP000286931">
    <property type="component" value="Unassembled WGS sequence"/>
</dbReference>
<dbReference type="InterPro" id="IPR045608">
    <property type="entry name" value="Trypco2"/>
</dbReference>
<dbReference type="Pfam" id="PF19631">
    <property type="entry name" value="Trypco2"/>
    <property type="match status" value="1"/>
</dbReference>
<reference evidence="2 3" key="1">
    <citation type="submission" date="2018-12" db="EMBL/GenBank/DDBJ databases">
        <title>Draft genome sequence of Embleya hyalina NBRC 13850T.</title>
        <authorList>
            <person name="Komaki H."/>
            <person name="Hosoyama A."/>
            <person name="Kimura A."/>
            <person name="Ichikawa N."/>
            <person name="Tamura T."/>
        </authorList>
    </citation>
    <scope>NUCLEOTIDE SEQUENCE [LARGE SCALE GENOMIC DNA]</scope>
    <source>
        <strain evidence="2 3">NBRC 13850</strain>
    </source>
</reference>
<keyword evidence="3" id="KW-1185">Reference proteome</keyword>
<dbReference type="OrthoDB" id="4566193at2"/>
<dbReference type="AlphaFoldDB" id="A0A401YXE2"/>
<comment type="caution">
    <text evidence="2">The sequence shown here is derived from an EMBL/GenBank/DDBJ whole genome shotgun (WGS) entry which is preliminary data.</text>
</comment>
<evidence type="ECO:0000313" key="3">
    <source>
        <dbReference type="Proteomes" id="UP000286931"/>
    </source>
</evidence>
<protein>
    <recommendedName>
        <fullName evidence="1">Trypsin-co-occurring domain-containing protein</fullName>
    </recommendedName>
</protein>
<organism evidence="2 3">
    <name type="scientific">Embleya hyalina</name>
    <dbReference type="NCBI Taxonomy" id="516124"/>
    <lineage>
        <taxon>Bacteria</taxon>
        <taxon>Bacillati</taxon>
        <taxon>Actinomycetota</taxon>
        <taxon>Actinomycetes</taxon>
        <taxon>Kitasatosporales</taxon>
        <taxon>Streptomycetaceae</taxon>
        <taxon>Embleya</taxon>
    </lineage>
</organism>